<evidence type="ECO:0000259" key="9">
    <source>
        <dbReference type="SMART" id="SM00911"/>
    </source>
</evidence>
<dbReference type="eggNOG" id="COG5278">
    <property type="taxonomic scope" value="Bacteria"/>
</dbReference>
<dbReference type="InterPro" id="IPR011102">
    <property type="entry name" value="Sig_transdc_His_kinase_HWE"/>
</dbReference>
<dbReference type="PANTHER" id="PTHR41523">
    <property type="entry name" value="TWO-COMPONENT SYSTEM SENSOR PROTEIN"/>
    <property type="match status" value="1"/>
</dbReference>
<evidence type="ECO:0000256" key="4">
    <source>
        <dbReference type="ARBA" id="ARBA00022679"/>
    </source>
</evidence>
<evidence type="ECO:0000256" key="3">
    <source>
        <dbReference type="ARBA" id="ARBA00022553"/>
    </source>
</evidence>
<dbReference type="SMART" id="SM00911">
    <property type="entry name" value="HWE_HK"/>
    <property type="match status" value="1"/>
</dbReference>
<dbReference type="EMBL" id="BASZ01000001">
    <property type="protein sequence ID" value="GAD47512.1"/>
    <property type="molecule type" value="Genomic_DNA"/>
</dbReference>
<dbReference type="RefSeq" id="WP_021688419.1">
    <property type="nucleotide sequence ID" value="NZ_BASZ01000001.1"/>
</dbReference>
<evidence type="ECO:0000256" key="8">
    <source>
        <dbReference type="SAM" id="Phobius"/>
    </source>
</evidence>
<dbReference type="InterPro" id="IPR007891">
    <property type="entry name" value="CHASE3"/>
</dbReference>
<comment type="catalytic activity">
    <reaction evidence="1">
        <text>ATP + protein L-histidine = ADP + protein N-phospho-L-histidine.</text>
        <dbReference type="EC" id="2.7.13.3"/>
    </reaction>
</comment>
<protein>
    <recommendedName>
        <fullName evidence="2">histidine kinase</fullName>
        <ecNumber evidence="2">2.7.13.3</ecNumber>
    </recommendedName>
</protein>
<dbReference type="Pfam" id="PF07536">
    <property type="entry name" value="HWE_HK"/>
    <property type="match status" value="1"/>
</dbReference>
<dbReference type="AlphaFoldDB" id="U2YHT2"/>
<dbReference type="GO" id="GO:0005524">
    <property type="term" value="F:ATP binding"/>
    <property type="evidence" value="ECO:0007669"/>
    <property type="project" value="UniProtKB-KW"/>
</dbReference>
<dbReference type="InterPro" id="IPR036890">
    <property type="entry name" value="HATPase_C_sf"/>
</dbReference>
<keyword evidence="8" id="KW-0812">Transmembrane</keyword>
<feature type="domain" description="Signal transduction histidine kinase HWE region" evidence="9">
    <location>
        <begin position="251"/>
        <end position="333"/>
    </location>
</feature>
<dbReference type="eggNOG" id="COG3920">
    <property type="taxonomic scope" value="Bacteria"/>
</dbReference>
<keyword evidence="4" id="KW-0808">Transferase</keyword>
<dbReference type="PANTHER" id="PTHR41523:SF8">
    <property type="entry name" value="ETHYLENE RESPONSE SENSOR PROTEIN"/>
    <property type="match status" value="1"/>
</dbReference>
<dbReference type="SUPFAM" id="SSF55874">
    <property type="entry name" value="ATPase domain of HSP90 chaperone/DNA topoisomerase II/histidine kinase"/>
    <property type="match status" value="1"/>
</dbReference>
<keyword evidence="6" id="KW-0418">Kinase</keyword>
<keyword evidence="5" id="KW-0547">Nucleotide-binding</keyword>
<dbReference type="GO" id="GO:0004673">
    <property type="term" value="F:protein histidine kinase activity"/>
    <property type="evidence" value="ECO:0007669"/>
    <property type="project" value="UniProtKB-EC"/>
</dbReference>
<comment type="caution">
    <text evidence="10">The sequence shown here is derived from an EMBL/GenBank/DDBJ whole genome shotgun (WGS) entry which is preliminary data.</text>
</comment>
<dbReference type="CDD" id="cd19410">
    <property type="entry name" value="HK9-like_sensor"/>
    <property type="match status" value="1"/>
</dbReference>
<keyword evidence="8" id="KW-0472">Membrane</keyword>
<keyword evidence="11" id="KW-1185">Reference proteome</keyword>
<evidence type="ECO:0000256" key="1">
    <source>
        <dbReference type="ARBA" id="ARBA00000085"/>
    </source>
</evidence>
<evidence type="ECO:0000313" key="11">
    <source>
        <dbReference type="Proteomes" id="UP000016568"/>
    </source>
</evidence>
<sequence length="437" mass="47917">MPRTDTTRSEPARWQGANWIARLSNLGLFLCVAASLVAAVLVIISTIDAERDQRAQAQKTNEILKELRNVGHAALNAETAERGYFITLDKRYLAPYRVGSEQYGPSLNRLRALIGESATARQRELLIDIEQLSAAKFDEISDTVGLIERGELIEARTRFLSDEGQEVMNRLRRSLAEMERIEQDVLDGAMARSAKAESRVLPLLGLLLLMLIGASALGLKQAAQAARAKSAEAHAADLSEARDRADLLARELNHRVKNLFAVILAIVRLSSRHAPEASEVTDSIAHRIQALLIAHDVTQGSTRHSIADLETLIETTLAPHRADHLGCTIEGPTVDIPSAKVQPLGLVLHELATNAVKYGAWSQNGSLTISWALQGPEPTLELQWREYSPQGCEPGTRRGFGTMLMDSSARQLQGEIARDFTPDGCHVRITFPLASEI</sequence>
<evidence type="ECO:0000256" key="5">
    <source>
        <dbReference type="ARBA" id="ARBA00022741"/>
    </source>
</evidence>
<keyword evidence="7" id="KW-0067">ATP-binding</keyword>
<dbReference type="Proteomes" id="UP000016568">
    <property type="component" value="Unassembled WGS sequence"/>
</dbReference>
<dbReference type="Gene3D" id="3.30.565.10">
    <property type="entry name" value="Histidine kinase-like ATPase, C-terminal domain"/>
    <property type="match status" value="1"/>
</dbReference>
<dbReference type="EC" id="2.7.13.3" evidence="2"/>
<accession>U2YHT2</accession>
<keyword evidence="8" id="KW-1133">Transmembrane helix</keyword>
<gene>
    <name evidence="10" type="ORF">NT2_01_02810</name>
</gene>
<reference evidence="10 11" key="1">
    <citation type="submission" date="2013-09" db="EMBL/GenBank/DDBJ databases">
        <title>Whole genome shotgun sequence of Novosphingobium tardaugens NBRC 16725.</title>
        <authorList>
            <person name="Isaki S."/>
            <person name="Hosoyama A."/>
            <person name="Tsuchikane K."/>
            <person name="Katsumata H."/>
            <person name="Ando Y."/>
            <person name="Yamazaki S."/>
            <person name="Fujita N."/>
        </authorList>
    </citation>
    <scope>NUCLEOTIDE SEQUENCE [LARGE SCALE GENOMIC DNA]</scope>
    <source>
        <strain evidence="10 11">NBRC 16725</strain>
    </source>
</reference>
<feature type="transmembrane region" description="Helical" evidence="8">
    <location>
        <begin position="200"/>
        <end position="219"/>
    </location>
</feature>
<proteinExistence type="predicted"/>
<evidence type="ECO:0000256" key="2">
    <source>
        <dbReference type="ARBA" id="ARBA00012438"/>
    </source>
</evidence>
<evidence type="ECO:0000313" key="10">
    <source>
        <dbReference type="EMBL" id="GAD47512.1"/>
    </source>
</evidence>
<evidence type="ECO:0000256" key="7">
    <source>
        <dbReference type="ARBA" id="ARBA00022840"/>
    </source>
</evidence>
<evidence type="ECO:0000256" key="6">
    <source>
        <dbReference type="ARBA" id="ARBA00022777"/>
    </source>
</evidence>
<name>U2YHT2_9SPHN</name>
<keyword evidence="3" id="KW-0597">Phosphoprotein</keyword>
<organism evidence="10 11">
    <name type="scientific">Caenibius tardaugens NBRC 16725</name>
    <dbReference type="NCBI Taxonomy" id="1219035"/>
    <lineage>
        <taxon>Bacteria</taxon>
        <taxon>Pseudomonadati</taxon>
        <taxon>Pseudomonadota</taxon>
        <taxon>Alphaproteobacteria</taxon>
        <taxon>Sphingomonadales</taxon>
        <taxon>Erythrobacteraceae</taxon>
        <taxon>Caenibius</taxon>
    </lineage>
</organism>
<dbReference type="Pfam" id="PF05227">
    <property type="entry name" value="CHASE3"/>
    <property type="match status" value="1"/>
</dbReference>
<feature type="transmembrane region" description="Helical" evidence="8">
    <location>
        <begin position="20"/>
        <end position="44"/>
    </location>
</feature>